<feature type="signal peptide" evidence="2">
    <location>
        <begin position="1"/>
        <end position="18"/>
    </location>
</feature>
<feature type="region of interest" description="Disordered" evidence="1">
    <location>
        <begin position="131"/>
        <end position="154"/>
    </location>
</feature>
<evidence type="ECO:0000256" key="1">
    <source>
        <dbReference type="SAM" id="MobiDB-lite"/>
    </source>
</evidence>
<evidence type="ECO:0000256" key="2">
    <source>
        <dbReference type="SAM" id="SignalP"/>
    </source>
</evidence>
<dbReference type="AlphaFoldDB" id="A0A7S2F9Q5"/>
<organism evidence="3">
    <name type="scientific">Alexandrium andersonii</name>
    <dbReference type="NCBI Taxonomy" id="327968"/>
    <lineage>
        <taxon>Eukaryota</taxon>
        <taxon>Sar</taxon>
        <taxon>Alveolata</taxon>
        <taxon>Dinophyceae</taxon>
        <taxon>Gonyaulacales</taxon>
        <taxon>Pyrocystaceae</taxon>
        <taxon>Alexandrium</taxon>
    </lineage>
</organism>
<gene>
    <name evidence="3" type="ORF">AAND1436_LOCUS7557</name>
</gene>
<evidence type="ECO:0000313" key="3">
    <source>
        <dbReference type="EMBL" id="CAD9380305.1"/>
    </source>
</evidence>
<proteinExistence type="predicted"/>
<reference evidence="3" key="1">
    <citation type="submission" date="2021-01" db="EMBL/GenBank/DDBJ databases">
        <authorList>
            <person name="Corre E."/>
            <person name="Pelletier E."/>
            <person name="Niang G."/>
            <person name="Scheremetjew M."/>
            <person name="Finn R."/>
            <person name="Kale V."/>
            <person name="Holt S."/>
            <person name="Cochrane G."/>
            <person name="Meng A."/>
            <person name="Brown T."/>
            <person name="Cohen L."/>
        </authorList>
    </citation>
    <scope>NUCLEOTIDE SEQUENCE</scope>
    <source>
        <strain evidence="3">CCMP2222</strain>
    </source>
</reference>
<feature type="compositionally biased region" description="Basic and acidic residues" evidence="1">
    <location>
        <begin position="138"/>
        <end position="154"/>
    </location>
</feature>
<feature type="chain" id="PRO_5030767780" description="PSI domain-containing protein" evidence="2">
    <location>
        <begin position="19"/>
        <end position="166"/>
    </location>
</feature>
<accession>A0A7S2F9Q5</accession>
<keyword evidence="2" id="KW-0732">Signal</keyword>
<sequence length="166" mass="17991">MAFARLAVVASLLAVAGAARVDDSVQFVQKDVSKSSDFGVACKENSEASFVSCMGTDELCVKCVNGAVTCKPGLEALVDFEGKMHCATPEARGECLERGCRPGGCCEQACCPPRLTRRRQVLMAETRAKRMATQAKPHKQEIKQEAPAKKPKALELMREELWSKLG</sequence>
<dbReference type="EMBL" id="HBGQ01015196">
    <property type="protein sequence ID" value="CAD9380305.1"/>
    <property type="molecule type" value="Transcribed_RNA"/>
</dbReference>
<name>A0A7S2F9Q5_9DINO</name>
<protein>
    <recommendedName>
        <fullName evidence="4">PSI domain-containing protein</fullName>
    </recommendedName>
</protein>
<evidence type="ECO:0008006" key="4">
    <source>
        <dbReference type="Google" id="ProtNLM"/>
    </source>
</evidence>